<organism evidence="7 8">
    <name type="scientific">Aromia moschata</name>
    <dbReference type="NCBI Taxonomy" id="1265417"/>
    <lineage>
        <taxon>Eukaryota</taxon>
        <taxon>Metazoa</taxon>
        <taxon>Ecdysozoa</taxon>
        <taxon>Arthropoda</taxon>
        <taxon>Hexapoda</taxon>
        <taxon>Insecta</taxon>
        <taxon>Pterygota</taxon>
        <taxon>Neoptera</taxon>
        <taxon>Endopterygota</taxon>
        <taxon>Coleoptera</taxon>
        <taxon>Polyphaga</taxon>
        <taxon>Cucujiformia</taxon>
        <taxon>Chrysomeloidea</taxon>
        <taxon>Cerambycidae</taxon>
        <taxon>Cerambycinae</taxon>
        <taxon>Callichromatini</taxon>
        <taxon>Aromia</taxon>
    </lineage>
</organism>
<dbReference type="InterPro" id="IPR000719">
    <property type="entry name" value="Prot_kinase_dom"/>
</dbReference>
<keyword evidence="2 5" id="KW-0547">Nucleotide-binding</keyword>
<dbReference type="InterPro" id="IPR011009">
    <property type="entry name" value="Kinase-like_dom_sf"/>
</dbReference>
<accession>A0AAV8XEW2</accession>
<dbReference type="SMART" id="SM00220">
    <property type="entry name" value="S_TKc"/>
    <property type="match status" value="1"/>
</dbReference>
<reference evidence="7" key="1">
    <citation type="journal article" date="2023" name="Insect Mol. Biol.">
        <title>Genome sequencing provides insights into the evolution of gene families encoding plant cell wall-degrading enzymes in longhorned beetles.</title>
        <authorList>
            <person name="Shin N.R."/>
            <person name="Okamura Y."/>
            <person name="Kirsch R."/>
            <person name="Pauchet Y."/>
        </authorList>
    </citation>
    <scope>NUCLEOTIDE SEQUENCE</scope>
    <source>
        <strain evidence="7">AMC_N1</strain>
    </source>
</reference>
<dbReference type="PANTHER" id="PTHR48016">
    <property type="entry name" value="MAP KINASE KINASE KINASE SSK2-RELATED-RELATED"/>
    <property type="match status" value="1"/>
</dbReference>
<sequence>MTGEACPIPRTSDVFTIGDQIGSGSFSNVYKAVDNKTQKTIAIKAYRMKTKDPGHFSRAAKEMAFIRFLQHPNIIGYILSDIKTYYMYLGIEYSPYGSLANFMEKRNGFTEVTVKNVTKQLVSALCYLHSILADVILKNDTHHKKSGSFYYMAPEIHLGFPSDHTG</sequence>
<dbReference type="PROSITE" id="PS50011">
    <property type="entry name" value="PROTEIN_KINASE_DOM"/>
    <property type="match status" value="1"/>
</dbReference>
<keyword evidence="3" id="KW-0418">Kinase</keyword>
<dbReference type="AlphaFoldDB" id="A0AAV8XEW2"/>
<dbReference type="GO" id="GO:0005524">
    <property type="term" value="F:ATP binding"/>
    <property type="evidence" value="ECO:0007669"/>
    <property type="project" value="UniProtKB-UniRule"/>
</dbReference>
<dbReference type="Pfam" id="PF00069">
    <property type="entry name" value="Pkinase"/>
    <property type="match status" value="1"/>
</dbReference>
<keyword evidence="1" id="KW-0808">Transferase</keyword>
<dbReference type="Proteomes" id="UP001162162">
    <property type="component" value="Unassembled WGS sequence"/>
</dbReference>
<feature type="binding site" evidence="5">
    <location>
        <position position="44"/>
    </location>
    <ligand>
        <name>ATP</name>
        <dbReference type="ChEBI" id="CHEBI:30616"/>
    </ligand>
</feature>
<proteinExistence type="predicted"/>
<protein>
    <recommendedName>
        <fullName evidence="6">Protein kinase domain-containing protein</fullName>
    </recommendedName>
</protein>
<dbReference type="SUPFAM" id="SSF56112">
    <property type="entry name" value="Protein kinase-like (PK-like)"/>
    <property type="match status" value="1"/>
</dbReference>
<evidence type="ECO:0000256" key="1">
    <source>
        <dbReference type="ARBA" id="ARBA00022679"/>
    </source>
</evidence>
<feature type="domain" description="Protein kinase" evidence="6">
    <location>
        <begin position="15"/>
        <end position="166"/>
    </location>
</feature>
<dbReference type="InterPro" id="IPR017441">
    <property type="entry name" value="Protein_kinase_ATP_BS"/>
</dbReference>
<dbReference type="PANTHER" id="PTHR48016:SF56">
    <property type="entry name" value="MAPKK KINASE"/>
    <property type="match status" value="1"/>
</dbReference>
<keyword evidence="4 5" id="KW-0067">ATP-binding</keyword>
<dbReference type="Gene3D" id="1.10.510.10">
    <property type="entry name" value="Transferase(Phosphotransferase) domain 1"/>
    <property type="match status" value="1"/>
</dbReference>
<evidence type="ECO:0000256" key="2">
    <source>
        <dbReference type="ARBA" id="ARBA00022741"/>
    </source>
</evidence>
<dbReference type="InterPro" id="IPR050538">
    <property type="entry name" value="MAP_kinase_kinase_kinase"/>
</dbReference>
<dbReference type="PROSITE" id="PS00107">
    <property type="entry name" value="PROTEIN_KINASE_ATP"/>
    <property type="match status" value="1"/>
</dbReference>
<dbReference type="GO" id="GO:0004672">
    <property type="term" value="F:protein kinase activity"/>
    <property type="evidence" value="ECO:0007669"/>
    <property type="project" value="InterPro"/>
</dbReference>
<name>A0AAV8XEW2_9CUCU</name>
<comment type="caution">
    <text evidence="7">The sequence shown here is derived from an EMBL/GenBank/DDBJ whole genome shotgun (WGS) entry which is preliminary data.</text>
</comment>
<evidence type="ECO:0000313" key="8">
    <source>
        <dbReference type="Proteomes" id="UP001162162"/>
    </source>
</evidence>
<gene>
    <name evidence="7" type="ORF">NQ318_009363</name>
</gene>
<evidence type="ECO:0000256" key="5">
    <source>
        <dbReference type="PROSITE-ProRule" id="PRU10141"/>
    </source>
</evidence>
<evidence type="ECO:0000256" key="3">
    <source>
        <dbReference type="ARBA" id="ARBA00022777"/>
    </source>
</evidence>
<keyword evidence="8" id="KW-1185">Reference proteome</keyword>
<evidence type="ECO:0000259" key="6">
    <source>
        <dbReference type="PROSITE" id="PS50011"/>
    </source>
</evidence>
<evidence type="ECO:0000256" key="4">
    <source>
        <dbReference type="ARBA" id="ARBA00022840"/>
    </source>
</evidence>
<dbReference type="EMBL" id="JAPWTK010000675">
    <property type="protein sequence ID" value="KAJ8937161.1"/>
    <property type="molecule type" value="Genomic_DNA"/>
</dbReference>
<evidence type="ECO:0000313" key="7">
    <source>
        <dbReference type="EMBL" id="KAJ8937161.1"/>
    </source>
</evidence>